<dbReference type="AlphaFoldDB" id="A0A418KKA7"/>
<protein>
    <submittedName>
        <fullName evidence="2">Uncharacterized protein</fullName>
    </submittedName>
</protein>
<feature type="non-terminal residue" evidence="2">
    <location>
        <position position="1"/>
    </location>
</feature>
<comment type="caution">
    <text evidence="2">The sequence shown here is derived from an EMBL/GenBank/DDBJ whole genome shotgun (WGS) entry which is preliminary data.</text>
</comment>
<organism evidence="2 3">
    <name type="scientific">Jiangella rhizosphaerae</name>
    <dbReference type="NCBI Taxonomy" id="2293569"/>
    <lineage>
        <taxon>Bacteria</taxon>
        <taxon>Bacillati</taxon>
        <taxon>Actinomycetota</taxon>
        <taxon>Actinomycetes</taxon>
        <taxon>Jiangellales</taxon>
        <taxon>Jiangellaceae</taxon>
        <taxon>Jiangella</taxon>
    </lineage>
</organism>
<evidence type="ECO:0000313" key="2">
    <source>
        <dbReference type="EMBL" id="RIQ15768.1"/>
    </source>
</evidence>
<feature type="compositionally biased region" description="Basic residues" evidence="1">
    <location>
        <begin position="69"/>
        <end position="80"/>
    </location>
</feature>
<keyword evidence="3" id="KW-1185">Reference proteome</keyword>
<dbReference type="Proteomes" id="UP000284057">
    <property type="component" value="Unassembled WGS sequence"/>
</dbReference>
<gene>
    <name evidence="2" type="ORF">DY240_23770</name>
</gene>
<dbReference type="EMBL" id="QUAL01000311">
    <property type="protein sequence ID" value="RIQ15768.1"/>
    <property type="molecule type" value="Genomic_DNA"/>
</dbReference>
<sequence>RRPAPQPSERPVRRTPPAASELFGDAPSRPAPSPLDDDEPLLDTTFGGRRAVDDTPAADADETEGGSRYRGRRARRSDTA</sequence>
<accession>A0A418KKA7</accession>
<reference evidence="2 3" key="1">
    <citation type="submission" date="2018-09" db="EMBL/GenBank/DDBJ databases">
        <title>Isolation, diversity and antifungal activity of actinobacteria from wheat.</title>
        <authorList>
            <person name="Han C."/>
        </authorList>
    </citation>
    <scope>NUCLEOTIDE SEQUENCE [LARGE SCALE GENOMIC DNA]</scope>
    <source>
        <strain evidence="2 3">NEAU-YY265</strain>
    </source>
</reference>
<evidence type="ECO:0000256" key="1">
    <source>
        <dbReference type="SAM" id="MobiDB-lite"/>
    </source>
</evidence>
<proteinExistence type="predicted"/>
<feature type="region of interest" description="Disordered" evidence="1">
    <location>
        <begin position="1"/>
        <end position="80"/>
    </location>
</feature>
<evidence type="ECO:0000313" key="3">
    <source>
        <dbReference type="Proteomes" id="UP000284057"/>
    </source>
</evidence>
<name>A0A418KKA7_9ACTN</name>